<dbReference type="AlphaFoldDB" id="A0A8J7DVR1"/>
<dbReference type="RefSeq" id="WP_194029075.1">
    <property type="nucleotide sequence ID" value="NZ_JADEWZ010000010.1"/>
</dbReference>
<dbReference type="Pfam" id="PF08869">
    <property type="entry name" value="XisI"/>
    <property type="match status" value="1"/>
</dbReference>
<dbReference type="InterPro" id="IPR014968">
    <property type="entry name" value="XisI"/>
</dbReference>
<dbReference type="EMBL" id="JADEWZ010000010">
    <property type="protein sequence ID" value="MBE9115989.1"/>
    <property type="molecule type" value="Genomic_DNA"/>
</dbReference>
<comment type="caution">
    <text evidence="1">The sequence shown here is derived from an EMBL/GenBank/DDBJ whole genome shotgun (WGS) entry which is preliminary data.</text>
</comment>
<accession>A0A8J7DVR1</accession>
<dbReference type="Proteomes" id="UP000654482">
    <property type="component" value="Unassembled WGS sequence"/>
</dbReference>
<dbReference type="SUPFAM" id="SSF143847">
    <property type="entry name" value="XisI-like"/>
    <property type="match status" value="1"/>
</dbReference>
<organism evidence="1 2">
    <name type="scientific">Lusitaniella coriacea LEGE 07157</name>
    <dbReference type="NCBI Taxonomy" id="945747"/>
    <lineage>
        <taxon>Bacteria</taxon>
        <taxon>Bacillati</taxon>
        <taxon>Cyanobacteriota</taxon>
        <taxon>Cyanophyceae</taxon>
        <taxon>Spirulinales</taxon>
        <taxon>Lusitaniellaceae</taxon>
        <taxon>Lusitaniella</taxon>
    </lineage>
</organism>
<dbReference type="InterPro" id="IPR035943">
    <property type="entry name" value="XisI-like_sf"/>
</dbReference>
<name>A0A8J7DVR1_9CYAN</name>
<dbReference type="CDD" id="cd16382">
    <property type="entry name" value="XisI-like"/>
    <property type="match status" value="1"/>
</dbReference>
<reference evidence="1" key="1">
    <citation type="submission" date="2020-10" db="EMBL/GenBank/DDBJ databases">
        <authorList>
            <person name="Castelo-Branco R."/>
            <person name="Eusebio N."/>
            <person name="Adriana R."/>
            <person name="Vieira A."/>
            <person name="Brugerolle De Fraissinette N."/>
            <person name="Rezende De Castro R."/>
            <person name="Schneider M.P."/>
            <person name="Vasconcelos V."/>
            <person name="Leao P.N."/>
        </authorList>
    </citation>
    <scope>NUCLEOTIDE SEQUENCE</scope>
    <source>
        <strain evidence="1">LEGE 07157</strain>
    </source>
</reference>
<evidence type="ECO:0000313" key="1">
    <source>
        <dbReference type="EMBL" id="MBE9115989.1"/>
    </source>
</evidence>
<sequence>MDELAWYRDILQAIVHQYAQFTPSHGQIEALAICDIPSDNYLLIDTGWDNTGRVHAVVFHLRLVGDEIWLEVDGTTPGIAQELLEHGVEKEDIILGFYRPERRKIVDFSLA</sequence>
<gene>
    <name evidence="1" type="ORF">IQ249_08795</name>
</gene>
<keyword evidence="2" id="KW-1185">Reference proteome</keyword>
<dbReference type="Gene3D" id="3.30.310.110">
    <property type="entry name" value="XisI-like"/>
    <property type="match status" value="1"/>
</dbReference>
<protein>
    <submittedName>
        <fullName evidence="1">XisI protein</fullName>
    </submittedName>
</protein>
<proteinExistence type="predicted"/>
<evidence type="ECO:0000313" key="2">
    <source>
        <dbReference type="Proteomes" id="UP000654482"/>
    </source>
</evidence>